<dbReference type="Proteomes" id="UP000029737">
    <property type="component" value="Unassembled WGS sequence"/>
</dbReference>
<dbReference type="EMBL" id="CP022752">
    <property type="protein sequence ID" value="ASU77631.1"/>
    <property type="molecule type" value="Genomic_DNA"/>
</dbReference>
<proteinExistence type="predicted"/>
<evidence type="ECO:0000313" key="1">
    <source>
        <dbReference type="EMBL" id="ASU77631.1"/>
    </source>
</evidence>
<accession>A0A099D314</accession>
<dbReference type="eggNOG" id="ENOG5033H0X">
    <property type="taxonomic scope" value="Bacteria"/>
</dbReference>
<sequence length="110" mass="11497">MGEQRFDVNTDEMRAHAQHLRSVTDRIGTAQEAAGEVSLNGTDAYGLLCSPILTPLIGAIEVQGMAAIATANAAVEATATGVEGAAETYDAVDQHVSELLESVRNELGEI</sequence>
<keyword evidence="3" id="KW-1185">Reference proteome</keyword>
<dbReference type="InterPro" id="IPR022536">
    <property type="entry name" value="EspC"/>
</dbReference>
<gene>
    <name evidence="1" type="ORF">CDG81_04115</name>
    <name evidence="2" type="ORF">IL38_16825</name>
</gene>
<reference evidence="1 4" key="2">
    <citation type="submission" date="2017-08" db="EMBL/GenBank/DDBJ databases">
        <title>The complete genome sequence of moderately halophilic actinomycete Actinopolyspora erythraea YIM 90600, the producer of novel erythromycin, novel actinopolysporins A-C and tubercidin.</title>
        <authorList>
            <person name="Yin M."/>
            <person name="Tang S."/>
        </authorList>
    </citation>
    <scope>NUCLEOTIDE SEQUENCE [LARGE SCALE GENOMIC DNA]</scope>
    <source>
        <strain evidence="1 4">YIM 90600</strain>
    </source>
</reference>
<dbReference type="EMBL" id="JPMV01000031">
    <property type="protein sequence ID" value="KGI80533.1"/>
    <property type="molecule type" value="Genomic_DNA"/>
</dbReference>
<protein>
    <submittedName>
        <fullName evidence="1">ESX-1 secretion-associated protein</fullName>
    </submittedName>
</protein>
<dbReference type="HOGENOM" id="CLU_168298_2_0_11"/>
<dbReference type="Proteomes" id="UP000215043">
    <property type="component" value="Chromosome"/>
</dbReference>
<dbReference type="OrthoDB" id="5191208at2"/>
<name>A0A099D314_9ACTN</name>
<dbReference type="GO" id="GO:0009306">
    <property type="term" value="P:protein secretion"/>
    <property type="evidence" value="ECO:0007669"/>
    <property type="project" value="InterPro"/>
</dbReference>
<evidence type="ECO:0000313" key="4">
    <source>
        <dbReference type="Proteomes" id="UP000215043"/>
    </source>
</evidence>
<organism evidence="1 4">
    <name type="scientific">Actinopolyspora erythraea</name>
    <dbReference type="NCBI Taxonomy" id="414996"/>
    <lineage>
        <taxon>Bacteria</taxon>
        <taxon>Bacillati</taxon>
        <taxon>Actinomycetota</taxon>
        <taxon>Actinomycetes</taxon>
        <taxon>Actinopolysporales</taxon>
        <taxon>Actinopolysporaceae</taxon>
        <taxon>Actinopolyspora</taxon>
    </lineage>
</organism>
<evidence type="ECO:0000313" key="3">
    <source>
        <dbReference type="Proteomes" id="UP000029737"/>
    </source>
</evidence>
<dbReference type="RefSeq" id="WP_043575536.1">
    <property type="nucleotide sequence ID" value="NZ_CP022752.1"/>
</dbReference>
<evidence type="ECO:0000313" key="2">
    <source>
        <dbReference type="EMBL" id="KGI80533.1"/>
    </source>
</evidence>
<dbReference type="KEGG" id="aey:CDG81_04115"/>
<dbReference type="AlphaFoldDB" id="A0A099D314"/>
<dbReference type="Pfam" id="PF10824">
    <property type="entry name" value="T7SS_ESX_EspC"/>
    <property type="match status" value="1"/>
</dbReference>
<reference evidence="2 3" key="1">
    <citation type="journal article" date="2014" name="PLoS ONE">
        <title>Identification and Characterization of a New Erythromycin Biosynthetic Gene Cluster in Actinopolyspora erythraea YIM90600, a Novel Erythronolide-Producing Halophilic Actinomycete Isolated from Salt Field.</title>
        <authorList>
            <person name="Chen D."/>
            <person name="Feng J."/>
            <person name="Huang L."/>
            <person name="Zhang Q."/>
            <person name="Wu J."/>
            <person name="Zhu X."/>
            <person name="Duan Y."/>
            <person name="Xu Z."/>
        </authorList>
    </citation>
    <scope>NUCLEOTIDE SEQUENCE [LARGE SCALE GENOMIC DNA]</scope>
    <source>
        <strain evidence="2 3">YIM90600</strain>
    </source>
</reference>